<comment type="caution">
    <text evidence="3">The sequence shown here is derived from an EMBL/GenBank/DDBJ whole genome shotgun (WGS) entry which is preliminary data.</text>
</comment>
<evidence type="ECO:0000313" key="4">
    <source>
        <dbReference type="Proteomes" id="UP001213681"/>
    </source>
</evidence>
<proteinExistence type="predicted"/>
<dbReference type="PROSITE" id="PS50088">
    <property type="entry name" value="ANK_REPEAT"/>
    <property type="match status" value="3"/>
</dbReference>
<evidence type="ECO:0000256" key="1">
    <source>
        <dbReference type="PROSITE-ProRule" id="PRU00023"/>
    </source>
</evidence>
<feature type="repeat" description="ANK" evidence="1">
    <location>
        <begin position="327"/>
        <end position="359"/>
    </location>
</feature>
<keyword evidence="1" id="KW-0040">ANK repeat</keyword>
<feature type="repeat" description="ANK" evidence="1">
    <location>
        <begin position="558"/>
        <end position="590"/>
    </location>
</feature>
<accession>A0AAD6FY09</accession>
<feature type="repeat" description="ANK" evidence="1">
    <location>
        <begin position="486"/>
        <end position="518"/>
    </location>
</feature>
<evidence type="ECO:0000256" key="2">
    <source>
        <dbReference type="SAM" id="MobiDB-lite"/>
    </source>
</evidence>
<dbReference type="Gene3D" id="1.25.40.20">
    <property type="entry name" value="Ankyrin repeat-containing domain"/>
    <property type="match status" value="4"/>
</dbReference>
<evidence type="ECO:0000313" key="3">
    <source>
        <dbReference type="EMBL" id="KAJ5438040.1"/>
    </source>
</evidence>
<name>A0AAD6FY09_9EURO</name>
<protein>
    <recommendedName>
        <fullName evidence="5">Fungal N-terminal domain-containing protein</fullName>
    </recommendedName>
</protein>
<keyword evidence="4" id="KW-1185">Reference proteome</keyword>
<dbReference type="InterPro" id="IPR036770">
    <property type="entry name" value="Ankyrin_rpt-contain_sf"/>
</dbReference>
<dbReference type="PANTHER" id="PTHR24118:SF99">
    <property type="entry name" value="POTE ANKYRIN DOMAIN FAMILY MEMBER 3C-RELATED"/>
    <property type="match status" value="1"/>
</dbReference>
<dbReference type="PROSITE" id="PS50297">
    <property type="entry name" value="ANK_REP_REGION"/>
    <property type="match status" value="3"/>
</dbReference>
<dbReference type="InterPro" id="IPR002110">
    <property type="entry name" value="Ankyrin_rpt"/>
</dbReference>
<feature type="region of interest" description="Disordered" evidence="2">
    <location>
        <begin position="172"/>
        <end position="194"/>
    </location>
</feature>
<reference evidence="3" key="2">
    <citation type="journal article" date="2023" name="IMA Fungus">
        <title>Comparative genomic study of the Penicillium genus elucidates a diverse pangenome and 15 lateral gene transfer events.</title>
        <authorList>
            <person name="Petersen C."/>
            <person name="Sorensen T."/>
            <person name="Nielsen M.R."/>
            <person name="Sondergaard T.E."/>
            <person name="Sorensen J.L."/>
            <person name="Fitzpatrick D.A."/>
            <person name="Frisvad J.C."/>
            <person name="Nielsen K.L."/>
        </authorList>
    </citation>
    <scope>NUCLEOTIDE SEQUENCE</scope>
    <source>
        <strain evidence="3">IBT 16125</strain>
    </source>
</reference>
<dbReference type="Proteomes" id="UP001213681">
    <property type="component" value="Unassembled WGS sequence"/>
</dbReference>
<dbReference type="Pfam" id="PF00023">
    <property type="entry name" value="Ank"/>
    <property type="match status" value="2"/>
</dbReference>
<dbReference type="Pfam" id="PF12796">
    <property type="entry name" value="Ank_2"/>
    <property type="match status" value="2"/>
</dbReference>
<dbReference type="AlphaFoldDB" id="A0AAD6FY09"/>
<evidence type="ECO:0008006" key="5">
    <source>
        <dbReference type="Google" id="ProtNLM"/>
    </source>
</evidence>
<gene>
    <name evidence="3" type="ORF">N7458_009038</name>
</gene>
<organism evidence="3 4">
    <name type="scientific">Penicillium daleae</name>
    <dbReference type="NCBI Taxonomy" id="63821"/>
    <lineage>
        <taxon>Eukaryota</taxon>
        <taxon>Fungi</taxon>
        <taxon>Dikarya</taxon>
        <taxon>Ascomycota</taxon>
        <taxon>Pezizomycotina</taxon>
        <taxon>Eurotiomycetes</taxon>
        <taxon>Eurotiomycetidae</taxon>
        <taxon>Eurotiales</taxon>
        <taxon>Aspergillaceae</taxon>
        <taxon>Penicillium</taxon>
    </lineage>
</organism>
<sequence>MDPVSAIGLVASISTLIKASKGALALLRSFKDAERDLADLVNDLDQFDEALRGFDRVFRSRQTKHHVSADVLRRAIEDGHATLAEVEKRLIQVYKSESSTIRRARYVQYKSRFAALSARIQNQYDAAPSSASSKAQSEGSYSKEAGSLGGELLAVDSASSRRASIALSTSNDDSTRLLQGHRRSSSDTQASDLGSVVSANSGPLVIRRACRHDCYCKCHSPGATDPKSEFSKFSARIFYQSSQPKSRCSDPTCAGAAMQKPIPISSFKRAMLHLMTSNSIKIRYRINTYRTVPEGSDAMRYVKHGNLGKLKAAIQSGEATPWDTATDGWSLLHTAAYARQLETIQYLVELGVDTGVSDFGTRKPVDLAFLKSIGADATQAEKDIVDVFSKEDDYIDDYEFTPIHIAVLDLYEHSDPERPTLQELIDFVDNANNAPPDTNWAAWKTKYRHRSPLYGSIIEIYRASAAEIGNRSRVIHNLADQKDIKFHWTPLHWASASGQADKMKILVQNGADPFIQSNLSFSIIHSAVESNACESLRYALEISKNHPDQLNINQANVWGETPLIMAAQGCRVGCVKLLLDAGADRNIRQENQQTALHYAGLSDRAGLRRETVMLLCNQNGTELAIDAQDEDGRPPIFDFLDDTECLKIFIEHGARLDLSDNAGNNIFHHACIQGELDSLKILQQLSGNAKDVVRMKNQAGNTALIEALRHTNVECAMVLLTLQDVGDMVGQEEWAAVHYAAKLGDTGLLEAVMTHSGFVRGMKTGDGKTARVVAMEAGNWQGETRQLLNTYNVVR</sequence>
<dbReference type="GeneID" id="81602663"/>
<dbReference type="EMBL" id="JAPVEA010000008">
    <property type="protein sequence ID" value="KAJ5438040.1"/>
    <property type="molecule type" value="Genomic_DNA"/>
</dbReference>
<dbReference type="PANTHER" id="PTHR24118">
    <property type="entry name" value="POTE ANKYRIN DOMAIN"/>
    <property type="match status" value="1"/>
</dbReference>
<dbReference type="RefSeq" id="XP_056761269.1">
    <property type="nucleotide sequence ID" value="XM_056912420.1"/>
</dbReference>
<dbReference type="SUPFAM" id="SSF48403">
    <property type="entry name" value="Ankyrin repeat"/>
    <property type="match status" value="2"/>
</dbReference>
<reference evidence="3" key="1">
    <citation type="submission" date="2022-12" db="EMBL/GenBank/DDBJ databases">
        <authorList>
            <person name="Petersen C."/>
        </authorList>
    </citation>
    <scope>NUCLEOTIDE SEQUENCE</scope>
    <source>
        <strain evidence="3">IBT 16125</strain>
    </source>
</reference>
<dbReference type="SMART" id="SM00248">
    <property type="entry name" value="ANK"/>
    <property type="match status" value="10"/>
</dbReference>